<protein>
    <submittedName>
        <fullName evidence="1">DUF982 domain-containing protein</fullName>
    </submittedName>
</protein>
<dbReference type="RefSeq" id="WP_379100433.1">
    <property type="nucleotide sequence ID" value="NZ_JBHUGZ010000012.1"/>
</dbReference>
<reference evidence="2" key="1">
    <citation type="journal article" date="2019" name="Int. J. Syst. Evol. Microbiol.">
        <title>The Global Catalogue of Microorganisms (GCM) 10K type strain sequencing project: providing services to taxonomists for standard genome sequencing and annotation.</title>
        <authorList>
            <consortium name="The Broad Institute Genomics Platform"/>
            <consortium name="The Broad Institute Genome Sequencing Center for Infectious Disease"/>
            <person name="Wu L."/>
            <person name="Ma J."/>
        </authorList>
    </citation>
    <scope>NUCLEOTIDE SEQUENCE [LARGE SCALE GENOMIC DNA]</scope>
    <source>
        <strain evidence="2">CGMCC 1.16225</strain>
    </source>
</reference>
<organism evidence="1 2">
    <name type="scientific">Mesorhizobium newzealandense</name>
    <dbReference type="NCBI Taxonomy" id="1300302"/>
    <lineage>
        <taxon>Bacteria</taxon>
        <taxon>Pseudomonadati</taxon>
        <taxon>Pseudomonadota</taxon>
        <taxon>Alphaproteobacteria</taxon>
        <taxon>Hyphomicrobiales</taxon>
        <taxon>Phyllobacteriaceae</taxon>
        <taxon>Mesorhizobium</taxon>
    </lineage>
</organism>
<evidence type="ECO:0000313" key="1">
    <source>
        <dbReference type="EMBL" id="MFD1984673.1"/>
    </source>
</evidence>
<dbReference type="InterPro" id="IPR010385">
    <property type="entry name" value="DUF982"/>
</dbReference>
<name>A0ABW4UDM7_9HYPH</name>
<dbReference type="Gene3D" id="6.10.250.730">
    <property type="match status" value="1"/>
</dbReference>
<dbReference type="Proteomes" id="UP001597405">
    <property type="component" value="Unassembled WGS sequence"/>
</dbReference>
<dbReference type="EMBL" id="JBHUGZ010000012">
    <property type="protein sequence ID" value="MFD1984673.1"/>
    <property type="molecule type" value="Genomic_DNA"/>
</dbReference>
<sequence length="115" mass="12954">MHGERGIAARKWAGIVRLGKQVRPRLLPHVCAEMTRLSRFERPVVIQVTCHGSERMVFDVNDAAAILLRDLHRQTEKRKVAMNACLQVLRGEIHPPAARRAFVAAALEAKILRSD</sequence>
<accession>A0ABW4UDM7</accession>
<gene>
    <name evidence="1" type="ORF">ACFSOZ_19160</name>
</gene>
<evidence type="ECO:0000313" key="2">
    <source>
        <dbReference type="Proteomes" id="UP001597405"/>
    </source>
</evidence>
<proteinExistence type="predicted"/>
<comment type="caution">
    <text evidence="1">The sequence shown here is derived from an EMBL/GenBank/DDBJ whole genome shotgun (WGS) entry which is preliminary data.</text>
</comment>
<keyword evidence="2" id="KW-1185">Reference proteome</keyword>
<dbReference type="Pfam" id="PF06169">
    <property type="entry name" value="DUF982"/>
    <property type="match status" value="1"/>
</dbReference>